<keyword evidence="1" id="KW-0812">Transmembrane</keyword>
<accession>A0A5C8GFR1</accession>
<keyword evidence="1" id="KW-0472">Membrane</keyword>
<evidence type="ECO:0000256" key="1">
    <source>
        <dbReference type="SAM" id="Phobius"/>
    </source>
</evidence>
<proteinExistence type="predicted"/>
<reference evidence="3" key="1">
    <citation type="submission" date="2019-05" db="EMBL/GenBank/DDBJ databases">
        <title>Prevotella brunnea sp. nov., isolated from a wound of a patient.</title>
        <authorList>
            <person name="Buhl M."/>
        </authorList>
    </citation>
    <scope>NUCLEOTIDE SEQUENCE [LARGE SCALE GENOMIC DNA]</scope>
    <source>
        <strain evidence="3">A2672</strain>
    </source>
</reference>
<gene>
    <name evidence="2" type="ORF">ETF27_08650</name>
</gene>
<comment type="caution">
    <text evidence="2">The sequence shown here is derived from an EMBL/GenBank/DDBJ whole genome shotgun (WGS) entry which is preliminary data.</text>
</comment>
<keyword evidence="3" id="KW-1185">Reference proteome</keyword>
<sequence>MGDGKMIKNDKPLCRKYRCQNFIAYLIGMITVGMTILTAISCEREPELHLHYGSEIEINVPIVEINLDVFWDYADTKRPTYNWRDEWYYGWDDKDQQLFGDIGYTKPSAFNIRRYYTGFDAYAPHKRVLADMIKEHSFSAVYDWGFWDLLAWNMVNSVDGIQSLLFDEQTTLESVTAYTNQTMNSARYQAPKYNRSFYQPELLYGAYTQAVEINKSLDGFAYDEKRGVWVKEMDMLLEPCTYIYLTQVIIHHNKGKITGVDGNANLSGMSRSVNINTGVAGNDPVTVHYNVRFKTNCSMQGERVDIAGGRLMTFGLCNINGNKRSSRANDGIRHYMDLKMLFNNGMDSTLVFDVTNQVQKRFKGGVITIELDADTIPLPKRSGGSGFDAIVKDFEDGGTQEFEM</sequence>
<dbReference type="RefSeq" id="WP_130828576.1">
    <property type="nucleotide sequence ID" value="NZ_VFFG01000040.1"/>
</dbReference>
<feature type="transmembrane region" description="Helical" evidence="1">
    <location>
        <begin position="21"/>
        <end position="40"/>
    </location>
</feature>
<name>A0A5C8GFR1_9BACT</name>
<evidence type="ECO:0000313" key="3">
    <source>
        <dbReference type="Proteomes" id="UP000321612"/>
    </source>
</evidence>
<dbReference type="Proteomes" id="UP000321612">
    <property type="component" value="Unassembled WGS sequence"/>
</dbReference>
<evidence type="ECO:0000313" key="2">
    <source>
        <dbReference type="EMBL" id="TXJ60148.1"/>
    </source>
</evidence>
<protein>
    <submittedName>
        <fullName evidence="2">DUF5119 domain-containing protein</fullName>
    </submittedName>
</protein>
<dbReference type="EMBL" id="SDIK01000064">
    <property type="protein sequence ID" value="TXJ60148.1"/>
    <property type="molecule type" value="Genomic_DNA"/>
</dbReference>
<keyword evidence="1" id="KW-1133">Transmembrane helix</keyword>
<organism evidence="2 3">
    <name type="scientific">Prevotella brunnea</name>
    <dbReference type="NCBI Taxonomy" id="2508867"/>
    <lineage>
        <taxon>Bacteria</taxon>
        <taxon>Pseudomonadati</taxon>
        <taxon>Bacteroidota</taxon>
        <taxon>Bacteroidia</taxon>
        <taxon>Bacteroidales</taxon>
        <taxon>Prevotellaceae</taxon>
        <taxon>Prevotella</taxon>
    </lineage>
</organism>
<dbReference type="AlphaFoldDB" id="A0A5C8GFR1"/>